<evidence type="ECO:0000313" key="3">
    <source>
        <dbReference type="Proteomes" id="UP001630127"/>
    </source>
</evidence>
<dbReference type="InterPro" id="IPR012337">
    <property type="entry name" value="RNaseH-like_sf"/>
</dbReference>
<accession>A0ABD2Z3Y2</accession>
<dbReference type="PANTHER" id="PTHR47074">
    <property type="entry name" value="BNAC02G40300D PROTEIN"/>
    <property type="match status" value="1"/>
</dbReference>
<evidence type="ECO:0000259" key="1">
    <source>
        <dbReference type="Pfam" id="PF13456"/>
    </source>
</evidence>
<gene>
    <name evidence="2" type="ORF">ACH5RR_025814</name>
</gene>
<keyword evidence="3" id="KW-1185">Reference proteome</keyword>
<comment type="caution">
    <text evidence="2">The sequence shown here is derived from an EMBL/GenBank/DDBJ whole genome shotgun (WGS) entry which is preliminary data.</text>
</comment>
<name>A0ABD2Z3Y2_9GENT</name>
<dbReference type="Pfam" id="PF13456">
    <property type="entry name" value="RVT_3"/>
    <property type="match status" value="1"/>
</dbReference>
<dbReference type="PANTHER" id="PTHR47074:SF11">
    <property type="entry name" value="REVERSE TRANSCRIPTASE-LIKE PROTEIN"/>
    <property type="match status" value="1"/>
</dbReference>
<dbReference type="Proteomes" id="UP001630127">
    <property type="component" value="Unassembled WGS sequence"/>
</dbReference>
<organism evidence="2 3">
    <name type="scientific">Cinchona calisaya</name>
    <dbReference type="NCBI Taxonomy" id="153742"/>
    <lineage>
        <taxon>Eukaryota</taxon>
        <taxon>Viridiplantae</taxon>
        <taxon>Streptophyta</taxon>
        <taxon>Embryophyta</taxon>
        <taxon>Tracheophyta</taxon>
        <taxon>Spermatophyta</taxon>
        <taxon>Magnoliopsida</taxon>
        <taxon>eudicotyledons</taxon>
        <taxon>Gunneridae</taxon>
        <taxon>Pentapetalae</taxon>
        <taxon>asterids</taxon>
        <taxon>lamiids</taxon>
        <taxon>Gentianales</taxon>
        <taxon>Rubiaceae</taxon>
        <taxon>Cinchonoideae</taxon>
        <taxon>Cinchoneae</taxon>
        <taxon>Cinchona</taxon>
    </lineage>
</organism>
<evidence type="ECO:0000313" key="2">
    <source>
        <dbReference type="EMBL" id="KAL3513097.1"/>
    </source>
</evidence>
<protein>
    <recommendedName>
        <fullName evidence="1">RNase H type-1 domain-containing protein</fullName>
    </recommendedName>
</protein>
<dbReference type="SUPFAM" id="SSF53098">
    <property type="entry name" value="Ribonuclease H-like"/>
    <property type="match status" value="1"/>
</dbReference>
<dbReference type="InterPro" id="IPR052929">
    <property type="entry name" value="RNase_H-like_EbsB-rel"/>
</dbReference>
<dbReference type="AlphaFoldDB" id="A0ABD2Z3Y2"/>
<reference evidence="2 3" key="1">
    <citation type="submission" date="2024-11" db="EMBL/GenBank/DDBJ databases">
        <title>A near-complete genome assembly of Cinchona calisaya.</title>
        <authorList>
            <person name="Lian D.C."/>
            <person name="Zhao X.W."/>
            <person name="Wei L."/>
        </authorList>
    </citation>
    <scope>NUCLEOTIDE SEQUENCE [LARGE SCALE GENOMIC DNA]</scope>
    <source>
        <tissue evidence="2">Nenye</tissue>
    </source>
</reference>
<dbReference type="EMBL" id="JBJUIK010000011">
    <property type="protein sequence ID" value="KAL3513097.1"/>
    <property type="molecule type" value="Genomic_DNA"/>
</dbReference>
<sequence>MDHNSGHPGWDAKVVDDVRDNLVSGNLSGKGDGDIKVQDEFNHIWWHGCVYLSCDPIVRNSQFYMLSAQLSTWGDDCMPVEDFNDLLHSDEKRDGKGVLKLNIDAAVLQKCSKTRFGVIARDSAGCIKGAWSSIYVDCSNLKLVEAFAIRFALFQALSQSWIHVVIQSDVESVINLIQQSRIDDVVISMKEGERLVDSGC</sequence>
<dbReference type="InterPro" id="IPR002156">
    <property type="entry name" value="RNaseH_domain"/>
</dbReference>
<dbReference type="CDD" id="cd06222">
    <property type="entry name" value="RNase_H_like"/>
    <property type="match status" value="1"/>
</dbReference>
<proteinExistence type="predicted"/>
<dbReference type="InterPro" id="IPR044730">
    <property type="entry name" value="RNase_H-like_dom_plant"/>
</dbReference>
<feature type="domain" description="RNase H type-1" evidence="1">
    <location>
        <begin position="102"/>
        <end position="181"/>
    </location>
</feature>